<evidence type="ECO:0000313" key="11">
    <source>
        <dbReference type="Proteomes" id="UP000823612"/>
    </source>
</evidence>
<evidence type="ECO:0000256" key="6">
    <source>
        <dbReference type="ARBA" id="ARBA00035292"/>
    </source>
</evidence>
<accession>A0A9D9DUS4</accession>
<evidence type="ECO:0000256" key="5">
    <source>
        <dbReference type="ARBA" id="ARBA00023274"/>
    </source>
</evidence>
<evidence type="ECO:0000256" key="2">
    <source>
        <dbReference type="ARBA" id="ARBA00022730"/>
    </source>
</evidence>
<dbReference type="AlphaFoldDB" id="A0A9D9DUS4"/>
<keyword evidence="5 7" id="KW-0687">Ribonucleoprotein</keyword>
<dbReference type="GO" id="GO:0003735">
    <property type="term" value="F:structural constituent of ribosome"/>
    <property type="evidence" value="ECO:0007669"/>
    <property type="project" value="InterPro"/>
</dbReference>
<dbReference type="NCBIfam" id="TIGR00158">
    <property type="entry name" value="L9"/>
    <property type="match status" value="1"/>
</dbReference>
<dbReference type="GO" id="GO:0006412">
    <property type="term" value="P:translation"/>
    <property type="evidence" value="ECO:0007669"/>
    <property type="project" value="UniProtKB-UniRule"/>
</dbReference>
<feature type="domain" description="Large ribosomal subunit protein bL9 C-terminal" evidence="9">
    <location>
        <begin position="64"/>
        <end position="147"/>
    </location>
</feature>
<gene>
    <name evidence="7" type="primary">rplI</name>
    <name evidence="10" type="ORF">IAB08_07285</name>
</gene>
<dbReference type="PANTHER" id="PTHR21368">
    <property type="entry name" value="50S RIBOSOMAL PROTEIN L9"/>
    <property type="match status" value="1"/>
</dbReference>
<name>A0A9D9DUS4_9BACT</name>
<comment type="function">
    <text evidence="7">Binds to the 23S rRNA.</text>
</comment>
<dbReference type="SUPFAM" id="SSF55653">
    <property type="entry name" value="Ribosomal protein L9 C-domain"/>
    <property type="match status" value="1"/>
</dbReference>
<comment type="similarity">
    <text evidence="1 7">Belongs to the bacterial ribosomal protein bL9 family.</text>
</comment>
<keyword evidence="3 7" id="KW-0694">RNA-binding</keyword>
<keyword evidence="2 7" id="KW-0699">rRNA-binding</keyword>
<dbReference type="InterPro" id="IPR020070">
    <property type="entry name" value="Ribosomal_bL9_N"/>
</dbReference>
<dbReference type="InterPro" id="IPR020594">
    <property type="entry name" value="Ribosomal_bL9_bac/chp"/>
</dbReference>
<dbReference type="InterPro" id="IPR020069">
    <property type="entry name" value="Ribosomal_bL9_C"/>
</dbReference>
<evidence type="ECO:0000256" key="3">
    <source>
        <dbReference type="ARBA" id="ARBA00022884"/>
    </source>
</evidence>
<dbReference type="InterPro" id="IPR009027">
    <property type="entry name" value="Ribosomal_bL9/RNase_H1_N"/>
</dbReference>
<dbReference type="Pfam" id="PF01281">
    <property type="entry name" value="Ribosomal_L9_N"/>
    <property type="match status" value="1"/>
</dbReference>
<organism evidence="10 11">
    <name type="scientific">Candidatus Pullibacteroides excrementavium</name>
    <dbReference type="NCBI Taxonomy" id="2840905"/>
    <lineage>
        <taxon>Bacteria</taxon>
        <taxon>Pseudomonadati</taxon>
        <taxon>Bacteroidota</taxon>
        <taxon>Bacteroidia</taxon>
        <taxon>Bacteroidales</taxon>
        <taxon>Candidatus Pullibacteroides</taxon>
    </lineage>
</organism>
<dbReference type="GO" id="GO:0019843">
    <property type="term" value="F:rRNA binding"/>
    <property type="evidence" value="ECO:0007669"/>
    <property type="project" value="UniProtKB-UniRule"/>
</dbReference>
<proteinExistence type="inferred from homology"/>
<dbReference type="Gene3D" id="3.10.430.100">
    <property type="entry name" value="Ribosomal protein L9, C-terminal domain"/>
    <property type="match status" value="1"/>
</dbReference>
<comment type="caution">
    <text evidence="10">The sequence shown here is derived from an EMBL/GenBank/DDBJ whole genome shotgun (WGS) entry which is preliminary data.</text>
</comment>
<dbReference type="Proteomes" id="UP000823612">
    <property type="component" value="Unassembled WGS sequence"/>
</dbReference>
<dbReference type="Pfam" id="PF03948">
    <property type="entry name" value="Ribosomal_L9_C"/>
    <property type="match status" value="1"/>
</dbReference>
<dbReference type="InterPro" id="IPR036791">
    <property type="entry name" value="Ribosomal_bL9_C_sf"/>
</dbReference>
<dbReference type="EMBL" id="JADIMZ010000108">
    <property type="protein sequence ID" value="MBO8433078.1"/>
    <property type="molecule type" value="Genomic_DNA"/>
</dbReference>
<dbReference type="Gene3D" id="3.40.5.10">
    <property type="entry name" value="Ribosomal protein L9, N-terminal domain"/>
    <property type="match status" value="1"/>
</dbReference>
<reference evidence="10" key="1">
    <citation type="submission" date="2020-10" db="EMBL/GenBank/DDBJ databases">
        <authorList>
            <person name="Gilroy R."/>
        </authorList>
    </citation>
    <scope>NUCLEOTIDE SEQUENCE</scope>
    <source>
        <strain evidence="10">2889</strain>
    </source>
</reference>
<dbReference type="InterPro" id="IPR000244">
    <property type="entry name" value="Ribosomal_bL9"/>
</dbReference>
<feature type="domain" description="Ribosomal protein L9" evidence="8">
    <location>
        <begin position="1"/>
        <end position="45"/>
    </location>
</feature>
<dbReference type="GO" id="GO:0005840">
    <property type="term" value="C:ribosome"/>
    <property type="evidence" value="ECO:0007669"/>
    <property type="project" value="UniProtKB-KW"/>
</dbReference>
<keyword evidence="4 7" id="KW-0689">Ribosomal protein</keyword>
<protein>
    <recommendedName>
        <fullName evidence="6 7">Large ribosomal subunit protein bL9</fullName>
    </recommendedName>
</protein>
<dbReference type="InterPro" id="IPR036935">
    <property type="entry name" value="Ribosomal_bL9_N_sf"/>
</dbReference>
<evidence type="ECO:0000259" key="8">
    <source>
        <dbReference type="Pfam" id="PF01281"/>
    </source>
</evidence>
<evidence type="ECO:0000256" key="7">
    <source>
        <dbReference type="HAMAP-Rule" id="MF_00503"/>
    </source>
</evidence>
<reference evidence="10" key="2">
    <citation type="journal article" date="2021" name="PeerJ">
        <title>Extensive microbial diversity within the chicken gut microbiome revealed by metagenomics and culture.</title>
        <authorList>
            <person name="Gilroy R."/>
            <person name="Ravi A."/>
            <person name="Getino M."/>
            <person name="Pursley I."/>
            <person name="Horton D.L."/>
            <person name="Alikhan N.F."/>
            <person name="Baker D."/>
            <person name="Gharbi K."/>
            <person name="Hall N."/>
            <person name="Watson M."/>
            <person name="Adriaenssens E.M."/>
            <person name="Foster-Nyarko E."/>
            <person name="Jarju S."/>
            <person name="Secka A."/>
            <person name="Antonio M."/>
            <person name="Oren A."/>
            <person name="Chaudhuri R.R."/>
            <person name="La Ragione R."/>
            <person name="Hildebrand F."/>
            <person name="Pallen M.J."/>
        </authorList>
    </citation>
    <scope>NUCLEOTIDE SEQUENCE</scope>
    <source>
        <strain evidence="10">2889</strain>
    </source>
</reference>
<dbReference type="SUPFAM" id="SSF55658">
    <property type="entry name" value="L9 N-domain-like"/>
    <property type="match status" value="1"/>
</dbReference>
<dbReference type="GO" id="GO:1990904">
    <property type="term" value="C:ribonucleoprotein complex"/>
    <property type="evidence" value="ECO:0007669"/>
    <property type="project" value="UniProtKB-KW"/>
</dbReference>
<evidence type="ECO:0000256" key="1">
    <source>
        <dbReference type="ARBA" id="ARBA00010605"/>
    </source>
</evidence>
<sequence>MEVILIKDVAKLGYKDDIVVVKNGYANNYLIPQGYAILATPSMKKVRAENLRQRAFKEEKLRKDAEELAAKLNGLVVKIAAKAGTSGKIFGSVNNIQIADALKEQHSIEIDRKKISIPGEAIKEIGQHKAQVDLHRDVKAEITLDVYAE</sequence>
<evidence type="ECO:0000313" key="10">
    <source>
        <dbReference type="EMBL" id="MBO8433078.1"/>
    </source>
</evidence>
<dbReference type="HAMAP" id="MF_00503">
    <property type="entry name" value="Ribosomal_bL9"/>
    <property type="match status" value="1"/>
</dbReference>
<evidence type="ECO:0000259" key="9">
    <source>
        <dbReference type="Pfam" id="PF03948"/>
    </source>
</evidence>
<evidence type="ECO:0000256" key="4">
    <source>
        <dbReference type="ARBA" id="ARBA00022980"/>
    </source>
</evidence>